<feature type="domain" description="F-box" evidence="1">
    <location>
        <begin position="14"/>
        <end position="55"/>
    </location>
</feature>
<protein>
    <recommendedName>
        <fullName evidence="1">F-box domain-containing protein</fullName>
    </recommendedName>
</protein>
<keyword evidence="3" id="KW-1185">Reference proteome</keyword>
<gene>
    <name evidence="2" type="ORF">LITE_LOCUS31232</name>
</gene>
<proteinExistence type="predicted"/>
<accession>A0AAV0N218</accession>
<evidence type="ECO:0000259" key="1">
    <source>
        <dbReference type="SMART" id="SM00256"/>
    </source>
</evidence>
<dbReference type="InterPro" id="IPR036047">
    <property type="entry name" value="F-box-like_dom_sf"/>
</dbReference>
<reference evidence="2" key="1">
    <citation type="submission" date="2022-08" db="EMBL/GenBank/DDBJ databases">
        <authorList>
            <person name="Gutierrez-Valencia J."/>
        </authorList>
    </citation>
    <scope>NUCLEOTIDE SEQUENCE</scope>
</reference>
<comment type="caution">
    <text evidence="2">The sequence shown here is derived from an EMBL/GenBank/DDBJ whole genome shotgun (WGS) entry which is preliminary data.</text>
</comment>
<dbReference type="Pfam" id="PF00646">
    <property type="entry name" value="F-box"/>
    <property type="match status" value="1"/>
</dbReference>
<dbReference type="AlphaFoldDB" id="A0AAV0N218"/>
<evidence type="ECO:0000313" key="2">
    <source>
        <dbReference type="EMBL" id="CAI0452462.1"/>
    </source>
</evidence>
<dbReference type="InterPro" id="IPR001810">
    <property type="entry name" value="F-box_dom"/>
</dbReference>
<dbReference type="SMART" id="SM00256">
    <property type="entry name" value="FBOX"/>
    <property type="match status" value="1"/>
</dbReference>
<sequence length="429" mass="49325">MIRIPPEVSPITNLEDELLVEILIRLPNPRHAGRCKSVCKRWISLISSHYFNRRFVSHHQSRYQPLLFSNLDSQSVIQSFLPAMPDEEVGRRFFVCDSFNDLVLCGFTDPGFRNNELGRTYIVCNPFTKQWVALPLAPKKRPGYDPSVAKLVLKPLISPDLDLGDGQVFAYSSKYQFRVVVLYRYRGSLRLDVFCSESGEWRKEVVVHDGVYGLFDGKLAYYNGALFLATGKEHAGRAGVFLVSLDPFRLDMPLTHYVDASTILIAHKTAWNIIVSQGALHLLAIKYGTPGCLTVWRLEEGCKSWRKQYELLANAPIRGKFEFDKFFPGYLHPDKPEIVFLEYRDPREERSGIYSFDLSRMAGGEDIEFFAGFRRGIPRWKMVKSRVPCWPTQIPRYEELRDMYDGSYSCWVQNNEATTLSIFGNCFCS</sequence>
<dbReference type="SUPFAM" id="SSF81383">
    <property type="entry name" value="F-box domain"/>
    <property type="match status" value="1"/>
</dbReference>
<name>A0AAV0N218_9ROSI</name>
<dbReference type="InterPro" id="IPR055290">
    <property type="entry name" value="At3g26010-like"/>
</dbReference>
<dbReference type="EMBL" id="CAMGYJ010000007">
    <property type="protein sequence ID" value="CAI0452462.1"/>
    <property type="molecule type" value="Genomic_DNA"/>
</dbReference>
<dbReference type="InterPro" id="IPR056592">
    <property type="entry name" value="Beta-prop_At3g26010-like"/>
</dbReference>
<dbReference type="PANTHER" id="PTHR35546">
    <property type="entry name" value="F-BOX PROTEIN INTERACTION DOMAIN PROTEIN-RELATED"/>
    <property type="match status" value="1"/>
</dbReference>
<dbReference type="Pfam" id="PF24750">
    <property type="entry name" value="b-prop_At3g26010-like"/>
    <property type="match status" value="1"/>
</dbReference>
<dbReference type="Proteomes" id="UP001154282">
    <property type="component" value="Unassembled WGS sequence"/>
</dbReference>
<organism evidence="2 3">
    <name type="scientific">Linum tenue</name>
    <dbReference type="NCBI Taxonomy" id="586396"/>
    <lineage>
        <taxon>Eukaryota</taxon>
        <taxon>Viridiplantae</taxon>
        <taxon>Streptophyta</taxon>
        <taxon>Embryophyta</taxon>
        <taxon>Tracheophyta</taxon>
        <taxon>Spermatophyta</taxon>
        <taxon>Magnoliopsida</taxon>
        <taxon>eudicotyledons</taxon>
        <taxon>Gunneridae</taxon>
        <taxon>Pentapetalae</taxon>
        <taxon>rosids</taxon>
        <taxon>fabids</taxon>
        <taxon>Malpighiales</taxon>
        <taxon>Linaceae</taxon>
        <taxon>Linum</taxon>
    </lineage>
</organism>
<dbReference type="Gene3D" id="1.20.1280.50">
    <property type="match status" value="1"/>
</dbReference>
<dbReference type="PANTHER" id="PTHR35546:SF128">
    <property type="entry name" value="F-BOX ASSOCIATED DOMAIN-CONTAINING PROTEIN"/>
    <property type="match status" value="1"/>
</dbReference>
<evidence type="ECO:0000313" key="3">
    <source>
        <dbReference type="Proteomes" id="UP001154282"/>
    </source>
</evidence>